<sequence length="146" mass="16558">MAKPGRPKKLERLRRLARLMQGRIKRIRTAASRDEHLGPRAAELAEKARAELEAFKPEMGAKKAEELRKTASNAEALLKESIENWQALIKHNTKMVREIAKESASPISNTLARMNPLVIAPYENRIQAANTLLESIERLKREKGLE</sequence>
<comment type="caution">
    <text evidence="1">The sequence shown here is derived from an EMBL/GenBank/DDBJ whole genome shotgun (WGS) entry which is preliminary data.</text>
</comment>
<dbReference type="AlphaFoldDB" id="A0A939C6B5"/>
<name>A0A939C6B5_9ARCH</name>
<reference evidence="1" key="1">
    <citation type="submission" date="2021-01" db="EMBL/GenBank/DDBJ databases">
        <title>Active Sulfur Cycling in an Early Earth Analoge.</title>
        <authorList>
            <person name="Hahn C.R."/>
            <person name="Youssef N.H."/>
            <person name="Elshahed M."/>
        </authorList>
    </citation>
    <scope>NUCLEOTIDE SEQUENCE</scope>
    <source>
        <strain evidence="1">Zod_Metabat.1151</strain>
    </source>
</reference>
<protein>
    <submittedName>
        <fullName evidence="1">Uncharacterized protein</fullName>
    </submittedName>
</protein>
<dbReference type="EMBL" id="JAFGDB010000037">
    <property type="protein sequence ID" value="MBN2067263.1"/>
    <property type="molecule type" value="Genomic_DNA"/>
</dbReference>
<gene>
    <name evidence="1" type="ORF">JW744_02245</name>
</gene>
<dbReference type="SUPFAM" id="SSF47857">
    <property type="entry name" value="Apolipophorin-III"/>
    <property type="match status" value="1"/>
</dbReference>
<organism evidence="1 2">
    <name type="scientific">Candidatus Iainarchaeum sp</name>
    <dbReference type="NCBI Taxonomy" id="3101447"/>
    <lineage>
        <taxon>Archaea</taxon>
        <taxon>Candidatus Iainarchaeota</taxon>
        <taxon>Candidatus Iainarchaeia</taxon>
        <taxon>Candidatus Iainarchaeales</taxon>
        <taxon>Candidatus Iainarchaeaceae</taxon>
        <taxon>Candidatus Iainarchaeum</taxon>
    </lineage>
</organism>
<evidence type="ECO:0000313" key="1">
    <source>
        <dbReference type="EMBL" id="MBN2067263.1"/>
    </source>
</evidence>
<evidence type="ECO:0000313" key="2">
    <source>
        <dbReference type="Proteomes" id="UP000809243"/>
    </source>
</evidence>
<dbReference type="Proteomes" id="UP000809243">
    <property type="component" value="Unassembled WGS sequence"/>
</dbReference>
<accession>A0A939C6B5</accession>
<proteinExistence type="predicted"/>